<dbReference type="NCBIfam" id="NF001953">
    <property type="entry name" value="PRK00733.2-1"/>
    <property type="match status" value="1"/>
</dbReference>
<feature type="transmembrane region" description="Helical" evidence="9">
    <location>
        <begin position="275"/>
        <end position="296"/>
    </location>
</feature>
<keyword evidence="9" id="KW-0630">Potassium</keyword>
<feature type="transmembrane region" description="Helical" evidence="9">
    <location>
        <begin position="77"/>
        <end position="99"/>
    </location>
</feature>
<feature type="transmembrane region" description="Helical" evidence="9">
    <location>
        <begin position="153"/>
        <end position="172"/>
    </location>
</feature>
<feature type="transmembrane region" description="Helical" evidence="9">
    <location>
        <begin position="379"/>
        <end position="398"/>
    </location>
</feature>
<dbReference type="EMBL" id="CP016379">
    <property type="protein sequence ID" value="AZR72283.1"/>
    <property type="molecule type" value="Genomic_DNA"/>
</dbReference>
<dbReference type="NCBIfam" id="NF001961">
    <property type="entry name" value="PRK00733.3-6"/>
    <property type="match status" value="1"/>
</dbReference>
<dbReference type="GO" id="GO:0006814">
    <property type="term" value="P:sodium ion transport"/>
    <property type="evidence" value="ECO:0007669"/>
    <property type="project" value="UniProtKB-UniRule"/>
</dbReference>
<feature type="transmembrane region" description="Helical" evidence="9">
    <location>
        <begin position="478"/>
        <end position="503"/>
    </location>
</feature>
<dbReference type="GO" id="GO:0004427">
    <property type="term" value="F:inorganic diphosphate phosphatase activity"/>
    <property type="evidence" value="ECO:0007669"/>
    <property type="project" value="UniProtKB-UniRule"/>
</dbReference>
<dbReference type="GO" id="GO:0005886">
    <property type="term" value="C:plasma membrane"/>
    <property type="evidence" value="ECO:0007669"/>
    <property type="project" value="UniProtKB-SubCell"/>
</dbReference>
<proteinExistence type="inferred from homology"/>
<keyword evidence="4 9" id="KW-0460">Magnesium</keyword>
<feature type="transmembrane region" description="Helical" evidence="9">
    <location>
        <begin position="569"/>
        <end position="587"/>
    </location>
</feature>
<comment type="caution">
    <text evidence="9">Lacks conserved residue(s) required for the propagation of feature annotation.</text>
</comment>
<dbReference type="EC" id="7.2.3.1" evidence="9"/>
<dbReference type="InterPro" id="IPR004131">
    <property type="entry name" value="PPase-energised_H-pump"/>
</dbReference>
<dbReference type="Proteomes" id="UP000267250">
    <property type="component" value="Chromosome"/>
</dbReference>
<dbReference type="GO" id="GO:0000287">
    <property type="term" value="F:magnesium ion binding"/>
    <property type="evidence" value="ECO:0007669"/>
    <property type="project" value="UniProtKB-UniRule"/>
</dbReference>
<keyword evidence="9" id="KW-0915">Sodium</keyword>
<dbReference type="NCBIfam" id="TIGR01104">
    <property type="entry name" value="V_PPase"/>
    <property type="match status" value="1"/>
</dbReference>
<comment type="subcellular location">
    <subcellularLocation>
        <location evidence="9">Cell membrane</location>
        <topology evidence="9">Multi-pass membrane protein</topology>
    </subcellularLocation>
    <subcellularLocation>
        <location evidence="1">Endomembrane system</location>
        <topology evidence="1">Multi-pass membrane protein</topology>
    </subcellularLocation>
</comment>
<gene>
    <name evidence="9" type="primary">hppA</name>
    <name evidence="10" type="ORF">BBF96_02045</name>
</gene>
<evidence type="ECO:0000313" key="11">
    <source>
        <dbReference type="Proteomes" id="UP000267250"/>
    </source>
</evidence>
<keyword evidence="7 9" id="KW-0406">Ion transport</keyword>
<evidence type="ECO:0000256" key="6">
    <source>
        <dbReference type="ARBA" id="ARBA00022989"/>
    </source>
</evidence>
<dbReference type="KEGG" id="aft:BBF96_02045"/>
<comment type="activity regulation">
    <text evidence="9">Requires K(+) for maximal activity.</text>
</comment>
<sequence length="651" mass="66918">MLFAAPVAGILALLFAFYLASKIEKADFVNDRVRELSKAIHEGAMAFLNREYRILVIFVIVVATIMFLTPSLGYKTAISFITGALFSALAGFLGMNIATSANGRTASAAKKGMNSALEIAFSGGAVMGMAVVGLGLLGIGILGYIFGLENIQGFAFGASSIALFARVGGGIYTKAADVGADLVGKVEAGIPEDDPRNPAVIADNVGDNVGDVAGMGADLFESYVGSIIAAITLGAIKGPNYLMLPIYIAAVGIIASIIGTRFVRAKEGRNLGQSLEMGTIWSGIITLVATFFLVKYTIGDMGVFGATISGLIAGILIGRITEYYTSADYKPVQTIADQSQTGTATNIIGGLAVGMKSTAYPIIIIAIAIFFAFKLGGLYGIALSAVGMLSIVGMTVAVDAYGPIADNAGGIAEMAELGKDVRKITDTLDAVGNTTAAIGKGFAIGSAALTALALFSAYSDATGLTGTGISLTDANVIIGLLIGGMLPFLFSAITMQAVGRAAFRMIDEVRRQFREIPGIMEGKGRPDYARCVDISTSAALREMIVPGLMAVVVPVVVGLILGAEALGGLLAGALVTGVLMAIMMANAGGAWDNAKKYIEGGKYGGKGSDAHKAAVVGDTVGDPFKDTSGPSLNILIKLMTIVSLVFAPLFM</sequence>
<dbReference type="OrthoDB" id="9808652at2"/>
<feature type="transmembrane region" description="Helical" evidence="9">
    <location>
        <begin position="302"/>
        <end position="320"/>
    </location>
</feature>
<dbReference type="HAMAP" id="MF_01129">
    <property type="entry name" value="PPase_energized_pump"/>
    <property type="match status" value="1"/>
</dbReference>
<dbReference type="NCBIfam" id="NF001960">
    <property type="entry name" value="PRK00733.3-5"/>
    <property type="match status" value="1"/>
</dbReference>
<dbReference type="GO" id="GO:0009678">
    <property type="term" value="F:diphosphate hydrolysis-driven proton transmembrane transporter activity"/>
    <property type="evidence" value="ECO:0007669"/>
    <property type="project" value="UniProtKB-UniRule"/>
</dbReference>
<keyword evidence="6 9" id="KW-1133">Transmembrane helix</keyword>
<feature type="transmembrane region" description="Helical" evidence="9">
    <location>
        <begin position="242"/>
        <end position="263"/>
    </location>
</feature>
<keyword evidence="9" id="KW-0739">Sodium transport</keyword>
<comment type="function">
    <text evidence="9">Sodium pump that utilizes the energy of pyrophosphate hydrolysis as the driving force for Na(+) movement across the membrane.</text>
</comment>
<dbReference type="GO" id="GO:0012505">
    <property type="term" value="C:endomembrane system"/>
    <property type="evidence" value="ECO:0007669"/>
    <property type="project" value="UniProtKB-SubCell"/>
</dbReference>
<dbReference type="AlphaFoldDB" id="A0A3Q9HQE1"/>
<comment type="subunit">
    <text evidence="9">Homodimer.</text>
</comment>
<keyword evidence="9" id="KW-1003">Cell membrane</keyword>
<evidence type="ECO:0000256" key="7">
    <source>
        <dbReference type="ARBA" id="ARBA00023065"/>
    </source>
</evidence>
<dbReference type="PANTHER" id="PTHR31998">
    <property type="entry name" value="K(+)-INSENSITIVE PYROPHOSPHATE-ENERGIZED PROTON PUMP"/>
    <property type="match status" value="1"/>
</dbReference>
<dbReference type="Pfam" id="PF03030">
    <property type="entry name" value="H_PPase"/>
    <property type="match status" value="1"/>
</dbReference>
<feature type="transmembrane region" description="Helical" evidence="9">
    <location>
        <begin position="119"/>
        <end position="146"/>
    </location>
</feature>
<evidence type="ECO:0000256" key="4">
    <source>
        <dbReference type="ARBA" id="ARBA00022842"/>
    </source>
</evidence>
<keyword evidence="11" id="KW-1185">Reference proteome</keyword>
<keyword evidence="3 9" id="KW-0812">Transmembrane</keyword>
<dbReference type="PIRSF" id="PIRSF001265">
    <property type="entry name" value="H+-PPase"/>
    <property type="match status" value="1"/>
</dbReference>
<evidence type="ECO:0000256" key="9">
    <source>
        <dbReference type="HAMAP-Rule" id="MF_01129"/>
    </source>
</evidence>
<feature type="site" description="Determinant of potassium dependence" evidence="9">
    <location>
        <position position="436"/>
    </location>
</feature>
<comment type="similarity">
    <text evidence="9">Belongs to the H(+)-translocating pyrophosphatase (TC 3.A.10) family. K(+)-stimulated subfamily.</text>
</comment>
<feature type="transmembrane region" description="Helical" evidence="9">
    <location>
        <begin position="543"/>
        <end position="563"/>
    </location>
</feature>
<name>A0A3Q9HQE1_9FIRM</name>
<dbReference type="GO" id="GO:0030955">
    <property type="term" value="F:potassium ion binding"/>
    <property type="evidence" value="ECO:0007669"/>
    <property type="project" value="UniProtKB-UniRule"/>
</dbReference>
<evidence type="ECO:0000313" key="10">
    <source>
        <dbReference type="EMBL" id="AZR72283.1"/>
    </source>
</evidence>
<feature type="transmembrane region" description="Helical" evidence="9">
    <location>
        <begin position="357"/>
        <end position="373"/>
    </location>
</feature>
<feature type="transmembrane region" description="Helical" evidence="9">
    <location>
        <begin position="52"/>
        <end position="70"/>
    </location>
</feature>
<feature type="transmembrane region" description="Helical" evidence="9">
    <location>
        <begin position="632"/>
        <end position="650"/>
    </location>
</feature>
<reference evidence="10 11" key="1">
    <citation type="submission" date="2016-07" db="EMBL/GenBank/DDBJ databases">
        <title>Genome and transcriptome analysis of iron-reducing fermentative bacteria Anoxybacter fermentans.</title>
        <authorList>
            <person name="Zeng X."/>
            <person name="Shao Z."/>
        </authorList>
    </citation>
    <scope>NUCLEOTIDE SEQUENCE [LARGE SCALE GENOMIC DNA]</scope>
    <source>
        <strain evidence="10 11">DY22613</strain>
    </source>
</reference>
<keyword evidence="8 9" id="KW-0472">Membrane</keyword>
<keyword evidence="5 9" id="KW-1278">Translocase</keyword>
<evidence type="ECO:0000256" key="3">
    <source>
        <dbReference type="ARBA" id="ARBA00022692"/>
    </source>
</evidence>
<feature type="transmembrane region" description="Helical" evidence="9">
    <location>
        <begin position="441"/>
        <end position="458"/>
    </location>
</feature>
<organism evidence="10 11">
    <name type="scientific">Anoxybacter fermentans</name>
    <dbReference type="NCBI Taxonomy" id="1323375"/>
    <lineage>
        <taxon>Bacteria</taxon>
        <taxon>Bacillati</taxon>
        <taxon>Bacillota</taxon>
        <taxon>Clostridia</taxon>
        <taxon>Halanaerobiales</taxon>
        <taxon>Anoxybacter</taxon>
    </lineage>
</organism>
<evidence type="ECO:0000256" key="2">
    <source>
        <dbReference type="ARBA" id="ARBA00022448"/>
    </source>
</evidence>
<comment type="cofactor">
    <cofactor evidence="9">
        <name>Mg(2+)</name>
        <dbReference type="ChEBI" id="CHEBI:18420"/>
    </cofactor>
</comment>
<comment type="catalytic activity">
    <reaction evidence="9">
        <text>Na(+)(in) + diphosphate + H2O = Na(+)(out) + 2 phosphate + H(+)</text>
        <dbReference type="Rhea" id="RHEA:57884"/>
        <dbReference type="ChEBI" id="CHEBI:15377"/>
        <dbReference type="ChEBI" id="CHEBI:15378"/>
        <dbReference type="ChEBI" id="CHEBI:29101"/>
        <dbReference type="ChEBI" id="CHEBI:33019"/>
        <dbReference type="ChEBI" id="CHEBI:43474"/>
        <dbReference type="EC" id="7.2.3.1"/>
    </reaction>
</comment>
<accession>A0A3Q9HQE1</accession>
<protein>
    <recommendedName>
        <fullName evidence="9">Putative K(+)-stimulated pyrophosphate-energized sodium pump</fullName>
        <ecNumber evidence="9">7.2.3.1</ecNumber>
    </recommendedName>
    <alternativeName>
        <fullName evidence="9">Membrane-bound sodium-translocating pyrophosphatase</fullName>
    </alternativeName>
    <alternativeName>
        <fullName evidence="9">Pyrophosphate-energized inorganic pyrophosphatase</fullName>
        <shortName evidence="9">Na(+)-PPase</shortName>
    </alternativeName>
</protein>
<evidence type="ECO:0000256" key="5">
    <source>
        <dbReference type="ARBA" id="ARBA00022967"/>
    </source>
</evidence>
<evidence type="ECO:0000256" key="8">
    <source>
        <dbReference type="ARBA" id="ARBA00023136"/>
    </source>
</evidence>
<evidence type="ECO:0000256" key="1">
    <source>
        <dbReference type="ARBA" id="ARBA00004127"/>
    </source>
</evidence>
<keyword evidence="2 9" id="KW-0813">Transport</keyword>